<dbReference type="InterPro" id="IPR017853">
    <property type="entry name" value="GH"/>
</dbReference>
<reference evidence="2 3" key="1">
    <citation type="journal article" date="2016" name="Nat. Commun.">
        <title>Thousands of microbial genomes shed light on interconnected biogeochemical processes in an aquifer system.</title>
        <authorList>
            <person name="Anantharaman K."/>
            <person name="Brown C.T."/>
            <person name="Hug L.A."/>
            <person name="Sharon I."/>
            <person name="Castelle C.J."/>
            <person name="Probst A.J."/>
            <person name="Thomas B.C."/>
            <person name="Singh A."/>
            <person name="Wilkins M.J."/>
            <person name="Karaoz U."/>
            <person name="Brodie E.L."/>
            <person name="Williams K.H."/>
            <person name="Hubbard S.S."/>
            <person name="Banfield J.F."/>
        </authorList>
    </citation>
    <scope>NUCLEOTIDE SEQUENCE [LARGE SCALE GENOMIC DNA]</scope>
</reference>
<evidence type="ECO:0000313" key="3">
    <source>
        <dbReference type="Proteomes" id="UP000176633"/>
    </source>
</evidence>
<dbReference type="SUPFAM" id="SSF51445">
    <property type="entry name" value="(Trans)glycosidases"/>
    <property type="match status" value="1"/>
</dbReference>
<evidence type="ECO:0000259" key="1">
    <source>
        <dbReference type="Pfam" id="PF13200"/>
    </source>
</evidence>
<dbReference type="EMBL" id="MFKM01000038">
    <property type="protein sequence ID" value="OGG42807.1"/>
    <property type="molecule type" value="Genomic_DNA"/>
</dbReference>
<accession>A0A1F6C206</accession>
<evidence type="ECO:0000313" key="2">
    <source>
        <dbReference type="EMBL" id="OGG42807.1"/>
    </source>
</evidence>
<name>A0A1F6C206_9BACT</name>
<dbReference type="Proteomes" id="UP000176633">
    <property type="component" value="Unassembled WGS sequence"/>
</dbReference>
<proteinExistence type="predicted"/>
<gene>
    <name evidence="2" type="ORF">A3G50_02595</name>
</gene>
<sequence length="265" mass="30061">MEQARPDLAIKSKKTGSPWLDNKKLSWIDPAAEEAWNYNIAIARETADRGFDELNFDYIRFPSDGDLDDMDFSFWQKTPIGGELNQANAETKSEVIGNFFKTLRRALAGTKISADLFGLATINKDDLGIGQVIENAYQYFDYVSPMVYPSHYASGFLGYQNPALYPYEVVKYSLDSAIKRLISYSQPLTATSTVSSTIKQRAFDYPMKSKIRPWLQDFDLGANYDAEMIKKETQAVLDSLGDNFNGWMMWNPSNIYTQKAFESAL</sequence>
<organism evidence="2 3">
    <name type="scientific">Candidatus Jorgensenbacteria bacterium RIFCSPLOWO2_12_FULL_42_11</name>
    <dbReference type="NCBI Taxonomy" id="1798473"/>
    <lineage>
        <taxon>Bacteria</taxon>
        <taxon>Candidatus Joergenseniibacteriota</taxon>
    </lineage>
</organism>
<dbReference type="Gene3D" id="3.20.20.80">
    <property type="entry name" value="Glycosidases"/>
    <property type="match status" value="1"/>
</dbReference>
<dbReference type="InterPro" id="IPR025275">
    <property type="entry name" value="DUF4015"/>
</dbReference>
<comment type="caution">
    <text evidence="2">The sequence shown here is derived from an EMBL/GenBank/DDBJ whole genome shotgun (WGS) entry which is preliminary data.</text>
</comment>
<feature type="domain" description="DUF4015" evidence="1">
    <location>
        <begin position="3"/>
        <end position="256"/>
    </location>
</feature>
<dbReference type="Pfam" id="PF13200">
    <property type="entry name" value="DUF4015"/>
    <property type="match status" value="1"/>
</dbReference>
<protein>
    <recommendedName>
        <fullName evidence="1">DUF4015 domain-containing protein</fullName>
    </recommendedName>
</protein>
<dbReference type="AlphaFoldDB" id="A0A1F6C206"/>